<keyword evidence="3" id="KW-0482">Metalloprotease</keyword>
<dbReference type="EMBL" id="CAXAMM010013381">
    <property type="protein sequence ID" value="CAK9031260.1"/>
    <property type="molecule type" value="Genomic_DNA"/>
</dbReference>
<keyword evidence="3" id="KW-0645">Protease</keyword>
<evidence type="ECO:0000256" key="1">
    <source>
        <dbReference type="SAM" id="MobiDB-lite"/>
    </source>
</evidence>
<feature type="region of interest" description="Disordered" evidence="1">
    <location>
        <begin position="1"/>
        <end position="25"/>
    </location>
</feature>
<comment type="caution">
    <text evidence="3">The sequence shown here is derived from an EMBL/GenBank/DDBJ whole genome shotgun (WGS) entry which is preliminary data.</text>
</comment>
<dbReference type="Proteomes" id="UP001642464">
    <property type="component" value="Unassembled WGS sequence"/>
</dbReference>
<reference evidence="3 4" key="1">
    <citation type="submission" date="2024-02" db="EMBL/GenBank/DDBJ databases">
        <authorList>
            <person name="Chen Y."/>
            <person name="Shah S."/>
            <person name="Dougan E. K."/>
            <person name="Thang M."/>
            <person name="Chan C."/>
        </authorList>
    </citation>
    <scope>NUCLEOTIDE SEQUENCE [LARGE SCALE GENOMIC DNA]</scope>
</reference>
<organism evidence="3 4">
    <name type="scientific">Durusdinium trenchii</name>
    <dbReference type="NCBI Taxonomy" id="1381693"/>
    <lineage>
        <taxon>Eukaryota</taxon>
        <taxon>Sar</taxon>
        <taxon>Alveolata</taxon>
        <taxon>Dinophyceae</taxon>
        <taxon>Suessiales</taxon>
        <taxon>Symbiodiniaceae</taxon>
        <taxon>Durusdinium</taxon>
    </lineage>
</organism>
<sequence length="747" mass="82987">MPMPAADNNMHIPAGDEADPSESSLAQMVQMQGAQLLALEKRCAELEKRLAAGVDGNQQLSVDVDENLPTNEVGDGTNMRASRIKDVDSATYAFEASMWDAALLVYVHQTNFTDMVILLIGCVTNLTLQVFLLLTVSMDMLDNSYEEEKIQEMLTWRVETGHHLAVFDDSRGLSRLDKLCNNKLWAFEQDEYNKLYDYLYKPMPGFALSTLAIIMWILTIMKEYRRCVEQALAVYHLDSKDVVRGRELVTTEDDTMQIVGLSRMKKGLALVFLSLPRLGVMFSLAVIGSIYLAQTVSLQDIVLNAVGLAFVMDADELLADVMLTERLRSVVEKVEPMTCGKISRRDSKHLPYKDMLRYFITLGLIIAAVLIWLVPFQQHVESASLILCGGYQEFSYDGGIDTAPDIVLHPKTYGNDIWGSTCDPTMEELYLSLHYGATFNSSLALNISQPNYPAKRTQTVMNFALMQGNCGTGEVMAPQNEQTKAGTASRQCQKPPDVFTTVLASVPDVSIIPGGSHGYGECPRFNLSAGCFDSSLNMPPDPCIWSWMSMKCDGESAPGNTYTTLCSDSTDLNQMCDRWQFIFGQSDGSPTYNCRSRDYCDSPYKCLGMTFSLAVKVDDTSAWTSNTPDLSIQIEVARQVRMAVKQMLNVGLTAPNLISDNQVRAAEINVNGNTKRITYDVGVTELPYQIKPKQYLGGDEFVVAFNDLLAMNSWDVGLVATEAWLNTYSWGITTDVQFLIPDQQSPV</sequence>
<protein>
    <submittedName>
        <fullName evidence="3">ATP-dependent zinc metalloprotease FtsH</fullName>
    </submittedName>
</protein>
<dbReference type="GO" id="GO:0008237">
    <property type="term" value="F:metallopeptidase activity"/>
    <property type="evidence" value="ECO:0007669"/>
    <property type="project" value="UniProtKB-KW"/>
</dbReference>
<proteinExistence type="predicted"/>
<name>A0ABP0KWS5_9DINO</name>
<accession>A0ABP0KWS5</accession>
<gene>
    <name evidence="3" type="ORF">SCF082_LOCUS19570</name>
</gene>
<feature type="transmembrane region" description="Helical" evidence="2">
    <location>
        <begin position="116"/>
        <end position="136"/>
    </location>
</feature>
<evidence type="ECO:0000313" key="4">
    <source>
        <dbReference type="Proteomes" id="UP001642464"/>
    </source>
</evidence>
<evidence type="ECO:0000256" key="2">
    <source>
        <dbReference type="SAM" id="Phobius"/>
    </source>
</evidence>
<evidence type="ECO:0000313" key="3">
    <source>
        <dbReference type="EMBL" id="CAK9031260.1"/>
    </source>
</evidence>
<feature type="transmembrane region" description="Helical" evidence="2">
    <location>
        <begin position="355"/>
        <end position="374"/>
    </location>
</feature>
<keyword evidence="2" id="KW-1133">Transmembrane helix</keyword>
<feature type="transmembrane region" description="Helical" evidence="2">
    <location>
        <begin position="203"/>
        <end position="221"/>
    </location>
</feature>
<keyword evidence="3" id="KW-0378">Hydrolase</keyword>
<keyword evidence="2" id="KW-0812">Transmembrane</keyword>
<keyword evidence="2" id="KW-0472">Membrane</keyword>
<keyword evidence="4" id="KW-1185">Reference proteome</keyword>